<dbReference type="GO" id="GO:0006508">
    <property type="term" value="P:proteolysis"/>
    <property type="evidence" value="ECO:0007669"/>
    <property type="project" value="UniProtKB-KW"/>
</dbReference>
<dbReference type="Pfam" id="PF07687">
    <property type="entry name" value="M20_dimer"/>
    <property type="match status" value="1"/>
</dbReference>
<dbReference type="GO" id="GO:0009089">
    <property type="term" value="P:lysine biosynthetic process via diaminopimelate"/>
    <property type="evidence" value="ECO:0007669"/>
    <property type="project" value="TreeGrafter"/>
</dbReference>
<dbReference type="Gene3D" id="3.40.630.10">
    <property type="entry name" value="Zn peptidases"/>
    <property type="match status" value="1"/>
</dbReference>
<dbReference type="InterPro" id="IPR002933">
    <property type="entry name" value="Peptidase_M20"/>
</dbReference>
<sequence>MPYPTSPLPQSPVPSAAELLPFVEAGLRDLSALVALESVSAQRRMLPETAQAVTDLLSAEGFTVRQYPGQVAPLLIAEAGEGPSTLLIYNHYDVQPETPLELWDSPPFVLTERGGRLYGRGASDDKGEFASRLAAVRAIKARHAGHLPLKIRWLIEGEEEIGSPSLARFVEQHASELSADGCWWEFGSIDSEGRPMVSLGLKGVVCLELRCRVADSDLHSSLGAVVDNPLWRLAAAVASLRDSTGRASIAGFHDAIRAPSEADLQAIHELPDARGPLRDTYNITRFLGDDTEHQTRSNLTPAINVNGFHGGYEGEGSKTVLPAAGFVKLDIRLVPDQDPDEIVKLLRTHLDTLGFEDIELIELESSEHAARTSADNPFVKVALQAAREAHGKEPVVSPSSAASGPLYPFVKHLNVPTVIMGIGNIGGRVHAPNENILKRDFAAGVRFGVVFMERLAQAKPS</sequence>
<dbReference type="InterPro" id="IPR051458">
    <property type="entry name" value="Cyt/Met_Dipeptidase"/>
</dbReference>
<dbReference type="GO" id="GO:0005829">
    <property type="term" value="C:cytosol"/>
    <property type="evidence" value="ECO:0007669"/>
    <property type="project" value="TreeGrafter"/>
</dbReference>
<keyword evidence="3 5" id="KW-0378">Hydrolase</keyword>
<evidence type="ECO:0000313" key="6">
    <source>
        <dbReference type="Proteomes" id="UP000316092"/>
    </source>
</evidence>
<dbReference type="GO" id="GO:0009014">
    <property type="term" value="F:succinyl-diaminopimelate desuccinylase activity"/>
    <property type="evidence" value="ECO:0007669"/>
    <property type="project" value="TreeGrafter"/>
</dbReference>
<dbReference type="Gene3D" id="3.30.70.360">
    <property type="match status" value="1"/>
</dbReference>
<dbReference type="AlphaFoldDB" id="A0A553V1R7"/>
<name>A0A553V1R7_9DEIO</name>
<dbReference type="GO" id="GO:0008233">
    <property type="term" value="F:peptidase activity"/>
    <property type="evidence" value="ECO:0007669"/>
    <property type="project" value="UniProtKB-KW"/>
</dbReference>
<dbReference type="SUPFAM" id="SSF53187">
    <property type="entry name" value="Zn-dependent exopeptidases"/>
    <property type="match status" value="1"/>
</dbReference>
<proteinExistence type="predicted"/>
<evidence type="ECO:0000313" key="5">
    <source>
        <dbReference type="EMBL" id="TSA86395.1"/>
    </source>
</evidence>
<evidence type="ECO:0000256" key="1">
    <source>
        <dbReference type="ARBA" id="ARBA00022670"/>
    </source>
</evidence>
<dbReference type="OrthoDB" id="9761532at2"/>
<dbReference type="Proteomes" id="UP000316092">
    <property type="component" value="Unassembled WGS sequence"/>
</dbReference>
<evidence type="ECO:0000256" key="3">
    <source>
        <dbReference type="ARBA" id="ARBA00022801"/>
    </source>
</evidence>
<dbReference type="EMBL" id="VKDB01000005">
    <property type="protein sequence ID" value="TSA86395.1"/>
    <property type="molecule type" value="Genomic_DNA"/>
</dbReference>
<reference evidence="5 6" key="1">
    <citation type="submission" date="2019-07" db="EMBL/GenBank/DDBJ databases">
        <title>Deinococcus detaillus sp. nov., isolated from humus soil in Antarctica.</title>
        <authorList>
            <person name="Zhang K."/>
        </authorList>
    </citation>
    <scope>NUCLEOTIDE SEQUENCE [LARGE SCALE GENOMIC DNA]</scope>
    <source>
        <strain evidence="5 6">H1</strain>
    </source>
</reference>
<dbReference type="Pfam" id="PF01546">
    <property type="entry name" value="Peptidase_M20"/>
    <property type="match status" value="1"/>
</dbReference>
<dbReference type="PANTHER" id="PTHR43270:SF8">
    <property type="entry name" value="DI- AND TRIPEPTIDASE DUG2-RELATED"/>
    <property type="match status" value="1"/>
</dbReference>
<gene>
    <name evidence="5" type="ORF">FNU79_06965</name>
</gene>
<accession>A0A553V1R7</accession>
<evidence type="ECO:0000256" key="2">
    <source>
        <dbReference type="ARBA" id="ARBA00022723"/>
    </source>
</evidence>
<dbReference type="PANTHER" id="PTHR43270">
    <property type="entry name" value="BETA-ALA-HIS DIPEPTIDASE"/>
    <property type="match status" value="1"/>
</dbReference>
<keyword evidence="6" id="KW-1185">Reference proteome</keyword>
<dbReference type="RefSeq" id="WP_143720162.1">
    <property type="nucleotide sequence ID" value="NZ_VKDB01000005.1"/>
</dbReference>
<dbReference type="InterPro" id="IPR011650">
    <property type="entry name" value="Peptidase_M20_dimer"/>
</dbReference>
<feature type="domain" description="Peptidase M20 dimerisation" evidence="4">
    <location>
        <begin position="200"/>
        <end position="354"/>
    </location>
</feature>
<organism evidence="5 6">
    <name type="scientific">Deinococcus detaillensis</name>
    <dbReference type="NCBI Taxonomy" id="2592048"/>
    <lineage>
        <taxon>Bacteria</taxon>
        <taxon>Thermotogati</taxon>
        <taxon>Deinococcota</taxon>
        <taxon>Deinococci</taxon>
        <taxon>Deinococcales</taxon>
        <taxon>Deinococcaceae</taxon>
        <taxon>Deinococcus</taxon>
    </lineage>
</organism>
<evidence type="ECO:0000259" key="4">
    <source>
        <dbReference type="Pfam" id="PF07687"/>
    </source>
</evidence>
<comment type="caution">
    <text evidence="5">The sequence shown here is derived from an EMBL/GenBank/DDBJ whole genome shotgun (WGS) entry which is preliminary data.</text>
</comment>
<keyword evidence="2" id="KW-0479">Metal-binding</keyword>
<dbReference type="GO" id="GO:0046872">
    <property type="term" value="F:metal ion binding"/>
    <property type="evidence" value="ECO:0007669"/>
    <property type="project" value="UniProtKB-KW"/>
</dbReference>
<protein>
    <submittedName>
        <fullName evidence="5">M20/M25/M40 family metallo-hydrolase</fullName>
    </submittedName>
</protein>
<keyword evidence="1" id="KW-0645">Protease</keyword>